<name>A0A0N0UHZ2_9BACL</name>
<dbReference type="OrthoDB" id="2678750at2"/>
<dbReference type="AlphaFoldDB" id="A0A0N0UHZ2"/>
<proteinExistence type="predicted"/>
<sequence>MKFSEMTQDSWAELQLYLDTCLIPYTALTGKQSPVETTEALERLRDFLDLVEIPFKGRIMTYPAFHYACPDMSMALNTLSKQLKSSGFKYVVIMSSDGVLEQTQMTSADLVLSRSVLVQEVGEEGVSRFVGEKIRELWKR</sequence>
<protein>
    <recommendedName>
        <fullName evidence="3">DUF2487 domain-containing protein</fullName>
    </recommendedName>
</protein>
<keyword evidence="2" id="KW-1185">Reference proteome</keyword>
<dbReference type="RefSeq" id="WP_053780703.1">
    <property type="nucleotide sequence ID" value="NZ_LITU01000053.1"/>
</dbReference>
<dbReference type="Pfam" id="PF10673">
    <property type="entry name" value="DUF2487"/>
    <property type="match status" value="1"/>
</dbReference>
<organism evidence="1 2">
    <name type="scientific">Paenibacillus xylanivorans</name>
    <dbReference type="NCBI Taxonomy" id="1705561"/>
    <lineage>
        <taxon>Bacteria</taxon>
        <taxon>Bacillati</taxon>
        <taxon>Bacillota</taxon>
        <taxon>Bacilli</taxon>
        <taxon>Bacillales</taxon>
        <taxon>Paenibacillaceae</taxon>
        <taxon>Paenibacillus</taxon>
    </lineage>
</organism>
<evidence type="ECO:0000313" key="2">
    <source>
        <dbReference type="Proteomes" id="UP000037688"/>
    </source>
</evidence>
<accession>A0A0N0UHZ2</accession>
<dbReference type="Proteomes" id="UP000037688">
    <property type="component" value="Unassembled WGS sequence"/>
</dbReference>
<dbReference type="PATRIC" id="fig|1705561.3.peg.1907"/>
<comment type="caution">
    <text evidence="1">The sequence shown here is derived from an EMBL/GenBank/DDBJ whole genome shotgun (WGS) entry which is preliminary data.</text>
</comment>
<evidence type="ECO:0008006" key="3">
    <source>
        <dbReference type="Google" id="ProtNLM"/>
    </source>
</evidence>
<evidence type="ECO:0000313" key="1">
    <source>
        <dbReference type="EMBL" id="KOY16261.1"/>
    </source>
</evidence>
<dbReference type="InterPro" id="IPR019615">
    <property type="entry name" value="DUF2487"/>
</dbReference>
<reference evidence="1 2" key="1">
    <citation type="submission" date="2015-08" db="EMBL/GenBank/DDBJ databases">
        <title>Draft genome sequence of cellulolytic and xylanolytic Paenibacillus sp. A59, isolated from a decaying forest soil from Patagonia, Argentina.</title>
        <authorList>
            <person name="Ghio S."/>
            <person name="Caceres A.M."/>
            <person name="Talia P."/>
            <person name="Grasso D."/>
            <person name="Campos E."/>
        </authorList>
    </citation>
    <scope>NUCLEOTIDE SEQUENCE [LARGE SCALE GENOMIC DNA]</scope>
    <source>
        <strain evidence="1 2">A59</strain>
    </source>
</reference>
<dbReference type="EMBL" id="LITU01000053">
    <property type="protein sequence ID" value="KOY16261.1"/>
    <property type="molecule type" value="Genomic_DNA"/>
</dbReference>
<gene>
    <name evidence="1" type="ORF">AMS66_10260</name>
</gene>